<gene>
    <name evidence="1" type="ORF">N5A92_04505</name>
</gene>
<protein>
    <submittedName>
        <fullName evidence="1">Uncharacterized protein</fullName>
    </submittedName>
</protein>
<name>A0ABT2LJV5_9HYPH</name>
<evidence type="ECO:0000313" key="1">
    <source>
        <dbReference type="EMBL" id="MCT7374294.1"/>
    </source>
</evidence>
<keyword evidence="2" id="KW-1185">Reference proteome</keyword>
<dbReference type="EMBL" id="JAOCZP010000001">
    <property type="protein sequence ID" value="MCT7374294.1"/>
    <property type="molecule type" value="Genomic_DNA"/>
</dbReference>
<reference evidence="1 2" key="1">
    <citation type="submission" date="2022-09" db="EMBL/GenBank/DDBJ databases">
        <title>Chelativorans salina sp. nov., a novel slightly halophilic bacterium isolated from a saline lake sediment enrichment.</title>
        <authorList>
            <person name="Gao L."/>
            <person name="Fang B.-Z."/>
            <person name="Li W.-J."/>
        </authorList>
    </citation>
    <scope>NUCLEOTIDE SEQUENCE [LARGE SCALE GENOMIC DNA]</scope>
    <source>
        <strain evidence="1 2">EGI FJ00035</strain>
    </source>
</reference>
<sequence>MFLALISAAGLLLPVEGRANDYPTDAVADYVLGCMAANGQTATALRQCSCSIDVIASLLSFEDYTTAETILRMRQVQGGGERMAIFRETPFAKDAIAKLRRAQTEAEVRCFL</sequence>
<organism evidence="1 2">
    <name type="scientific">Chelativorans salis</name>
    <dbReference type="NCBI Taxonomy" id="2978478"/>
    <lineage>
        <taxon>Bacteria</taxon>
        <taxon>Pseudomonadati</taxon>
        <taxon>Pseudomonadota</taxon>
        <taxon>Alphaproteobacteria</taxon>
        <taxon>Hyphomicrobiales</taxon>
        <taxon>Phyllobacteriaceae</taxon>
        <taxon>Chelativorans</taxon>
    </lineage>
</organism>
<comment type="caution">
    <text evidence="1">The sequence shown here is derived from an EMBL/GenBank/DDBJ whole genome shotgun (WGS) entry which is preliminary data.</text>
</comment>
<dbReference type="Proteomes" id="UP001320831">
    <property type="component" value="Unassembled WGS sequence"/>
</dbReference>
<accession>A0ABT2LJV5</accession>
<proteinExistence type="predicted"/>
<evidence type="ECO:0000313" key="2">
    <source>
        <dbReference type="Proteomes" id="UP001320831"/>
    </source>
</evidence>